<sequence length="369" mass="39303">MTGRIRVGVVGAHAERGWGRNVHLPALAALADDYEITAVAGTSRESAGAAAAAWGARHAFDDARALMEHPEVDLVVLAVQLPRRDGLVEAATAAGKHVYSEWPLAPDAPTAERFRRAADAAGVRHAVGLQSRHHPAVRLLRDLVADGAAGEVLSTSLTYSLATPTVWSTRYAALFDRTKDVGHLAVVAGHSMDMYRYAVGDFTELSATLATRVTTVTMEETGEKLEVTSPDQIVVGGLLESGAASSVHFMTGGVHGDGFRIEVHGSEGRLVLRSTDDSLVGPEFVLTHTAAGRPPVTVDVPERYRPLLPDAPVPVRNVHRVYTDLARSIRTGEPSGPDFGTAARMHRVIDAIKESAATGERRRLVHPAG</sequence>
<evidence type="ECO:0000313" key="5">
    <source>
        <dbReference type="Proteomes" id="UP000516230"/>
    </source>
</evidence>
<accession>A0A7H0HZG4</accession>
<dbReference type="Pfam" id="PF22685">
    <property type="entry name" value="Gal80p_C-like"/>
    <property type="match status" value="1"/>
</dbReference>
<evidence type="ECO:0000313" key="4">
    <source>
        <dbReference type="EMBL" id="QNP65930.1"/>
    </source>
</evidence>
<evidence type="ECO:0000259" key="3">
    <source>
        <dbReference type="Pfam" id="PF22685"/>
    </source>
</evidence>
<dbReference type="Gene3D" id="3.40.50.720">
    <property type="entry name" value="NAD(P)-binding Rossmann-like Domain"/>
    <property type="match status" value="1"/>
</dbReference>
<dbReference type="Proteomes" id="UP000516230">
    <property type="component" value="Chromosome"/>
</dbReference>
<evidence type="ECO:0000256" key="1">
    <source>
        <dbReference type="ARBA" id="ARBA00023002"/>
    </source>
</evidence>
<reference evidence="4 5" key="1">
    <citation type="submission" date="2020-08" db="EMBL/GenBank/DDBJ databases">
        <title>A novel species.</title>
        <authorList>
            <person name="Gao J."/>
        </authorList>
    </citation>
    <scope>NUCLEOTIDE SEQUENCE [LARGE SCALE GENOMIC DNA]</scope>
    <source>
        <strain evidence="4 5">CRPJ-33</strain>
    </source>
</reference>
<organism evidence="4 5">
    <name type="scientific">Streptomyces genisteinicus</name>
    <dbReference type="NCBI Taxonomy" id="2768068"/>
    <lineage>
        <taxon>Bacteria</taxon>
        <taxon>Bacillati</taxon>
        <taxon>Actinomycetota</taxon>
        <taxon>Actinomycetes</taxon>
        <taxon>Kitasatosporales</taxon>
        <taxon>Streptomycetaceae</taxon>
        <taxon>Streptomyces</taxon>
    </lineage>
</organism>
<gene>
    <name evidence="4" type="ORF">IAG43_25385</name>
</gene>
<dbReference type="PANTHER" id="PTHR43818:SF11">
    <property type="entry name" value="BCDNA.GH03377"/>
    <property type="match status" value="1"/>
</dbReference>
<dbReference type="GO" id="GO:0016491">
    <property type="term" value="F:oxidoreductase activity"/>
    <property type="evidence" value="ECO:0007669"/>
    <property type="project" value="UniProtKB-KW"/>
</dbReference>
<dbReference type="InterPro" id="IPR000683">
    <property type="entry name" value="Gfo/Idh/MocA-like_OxRdtase_N"/>
</dbReference>
<dbReference type="InterPro" id="IPR036291">
    <property type="entry name" value="NAD(P)-bd_dom_sf"/>
</dbReference>
<proteinExistence type="predicted"/>
<dbReference type="RefSeq" id="WP_187742994.1">
    <property type="nucleotide sequence ID" value="NZ_CP060825.1"/>
</dbReference>
<dbReference type="Gene3D" id="3.30.360.10">
    <property type="entry name" value="Dihydrodipicolinate Reductase, domain 2"/>
    <property type="match status" value="1"/>
</dbReference>
<feature type="domain" description="Gal80p-like C-terminal" evidence="3">
    <location>
        <begin position="135"/>
        <end position="273"/>
    </location>
</feature>
<dbReference type="InterPro" id="IPR050463">
    <property type="entry name" value="Gfo/Idh/MocA_oxidrdct_glycsds"/>
</dbReference>
<dbReference type="KEGG" id="sgj:IAG43_25385"/>
<keyword evidence="5" id="KW-1185">Reference proteome</keyword>
<dbReference type="Pfam" id="PF01408">
    <property type="entry name" value="GFO_IDH_MocA"/>
    <property type="match status" value="1"/>
</dbReference>
<feature type="domain" description="Gfo/Idh/MocA-like oxidoreductase N-terminal" evidence="2">
    <location>
        <begin position="5"/>
        <end position="128"/>
    </location>
</feature>
<protein>
    <submittedName>
        <fullName evidence="4">Gfo/Idh/MocA family oxidoreductase</fullName>
    </submittedName>
</protein>
<dbReference type="SUPFAM" id="SSF55347">
    <property type="entry name" value="Glyceraldehyde-3-phosphate dehydrogenase-like, C-terminal domain"/>
    <property type="match status" value="1"/>
</dbReference>
<dbReference type="GO" id="GO:0000166">
    <property type="term" value="F:nucleotide binding"/>
    <property type="evidence" value="ECO:0007669"/>
    <property type="project" value="InterPro"/>
</dbReference>
<dbReference type="PANTHER" id="PTHR43818">
    <property type="entry name" value="BCDNA.GH03377"/>
    <property type="match status" value="1"/>
</dbReference>
<keyword evidence="1" id="KW-0560">Oxidoreductase</keyword>
<name>A0A7H0HZG4_9ACTN</name>
<dbReference type="InterPro" id="IPR055080">
    <property type="entry name" value="Gal80p-like_C"/>
</dbReference>
<evidence type="ECO:0000259" key="2">
    <source>
        <dbReference type="Pfam" id="PF01408"/>
    </source>
</evidence>
<dbReference type="EMBL" id="CP060825">
    <property type="protein sequence ID" value="QNP65930.1"/>
    <property type="molecule type" value="Genomic_DNA"/>
</dbReference>
<dbReference type="AlphaFoldDB" id="A0A7H0HZG4"/>
<dbReference type="SUPFAM" id="SSF51735">
    <property type="entry name" value="NAD(P)-binding Rossmann-fold domains"/>
    <property type="match status" value="1"/>
</dbReference>